<keyword evidence="1" id="KW-0732">Signal</keyword>
<name>A0ABZ1FB14_9ACTN</name>
<evidence type="ECO:0000313" key="3">
    <source>
        <dbReference type="Proteomes" id="UP001344251"/>
    </source>
</evidence>
<sequence>MLTRTPGRIATGAIATLAGIAVLSPMAHADSHTSAAPKKPSELTVQSYTKYLKKQHTSHARTTLVKFSKLNKKQKAVFLKDLQDRKVYKALQGKVNVRFNKPVTTADKYNKEVTFVTRTNTSIAKDKARTATVRFTVTEKIFNIPVTAETISIKFGTAPKASKRATATAGVKNVNAAIAIDNKRVNVKGSFAQTIWTATPQVKSFGKKAVYKTEKVFANKSRVRAGLANNG</sequence>
<accession>A0ABZ1FB14</accession>
<dbReference type="EMBL" id="CP109106">
    <property type="protein sequence ID" value="WSB67537.1"/>
    <property type="molecule type" value="Genomic_DNA"/>
</dbReference>
<dbReference type="RefSeq" id="WP_326616837.1">
    <property type="nucleotide sequence ID" value="NZ_CP109106.1"/>
</dbReference>
<proteinExistence type="predicted"/>
<keyword evidence="3" id="KW-1185">Reference proteome</keyword>
<reference evidence="2 3" key="1">
    <citation type="submission" date="2022-10" db="EMBL/GenBank/DDBJ databases">
        <title>The complete genomes of actinobacterial strains from the NBC collection.</title>
        <authorList>
            <person name="Joergensen T.S."/>
            <person name="Alvarez Arevalo M."/>
            <person name="Sterndorff E.B."/>
            <person name="Faurdal D."/>
            <person name="Vuksanovic O."/>
            <person name="Mourched A.-S."/>
            <person name="Charusanti P."/>
            <person name="Shaw S."/>
            <person name="Blin K."/>
            <person name="Weber T."/>
        </authorList>
    </citation>
    <scope>NUCLEOTIDE SEQUENCE [LARGE SCALE GENOMIC DNA]</scope>
    <source>
        <strain evidence="2 3">NBC 01774</strain>
    </source>
</reference>
<evidence type="ECO:0000313" key="2">
    <source>
        <dbReference type="EMBL" id="WSB67537.1"/>
    </source>
</evidence>
<feature type="chain" id="PRO_5046999624" evidence="1">
    <location>
        <begin position="30"/>
        <end position="231"/>
    </location>
</feature>
<organism evidence="2 3">
    <name type="scientific">Streptomyces decoyicus</name>
    <dbReference type="NCBI Taxonomy" id="249567"/>
    <lineage>
        <taxon>Bacteria</taxon>
        <taxon>Bacillati</taxon>
        <taxon>Actinomycetota</taxon>
        <taxon>Actinomycetes</taxon>
        <taxon>Kitasatosporales</taxon>
        <taxon>Streptomycetaceae</taxon>
        <taxon>Streptomyces</taxon>
    </lineage>
</organism>
<feature type="signal peptide" evidence="1">
    <location>
        <begin position="1"/>
        <end position="29"/>
    </location>
</feature>
<protein>
    <submittedName>
        <fullName evidence="2">Uncharacterized protein</fullName>
    </submittedName>
</protein>
<gene>
    <name evidence="2" type="ORF">OG863_05895</name>
</gene>
<evidence type="ECO:0000256" key="1">
    <source>
        <dbReference type="SAM" id="SignalP"/>
    </source>
</evidence>
<dbReference type="Proteomes" id="UP001344251">
    <property type="component" value="Chromosome"/>
</dbReference>